<name>A0A448WFI3_9PLAT</name>
<keyword evidence="2" id="KW-0732">Signal</keyword>
<reference evidence="3" key="1">
    <citation type="submission" date="2018-11" db="EMBL/GenBank/DDBJ databases">
        <authorList>
            <consortium name="Pathogen Informatics"/>
        </authorList>
    </citation>
    <scope>NUCLEOTIDE SEQUENCE</scope>
</reference>
<feature type="compositionally biased region" description="Basic and acidic residues" evidence="1">
    <location>
        <begin position="135"/>
        <end position="149"/>
    </location>
</feature>
<feature type="signal peptide" evidence="2">
    <location>
        <begin position="1"/>
        <end position="18"/>
    </location>
</feature>
<organism evidence="3 4">
    <name type="scientific">Protopolystoma xenopodis</name>
    <dbReference type="NCBI Taxonomy" id="117903"/>
    <lineage>
        <taxon>Eukaryota</taxon>
        <taxon>Metazoa</taxon>
        <taxon>Spiralia</taxon>
        <taxon>Lophotrochozoa</taxon>
        <taxon>Platyhelminthes</taxon>
        <taxon>Monogenea</taxon>
        <taxon>Polyopisthocotylea</taxon>
        <taxon>Polystomatidea</taxon>
        <taxon>Polystomatidae</taxon>
        <taxon>Protopolystoma</taxon>
    </lineage>
</organism>
<dbReference type="Proteomes" id="UP000784294">
    <property type="component" value="Unassembled WGS sequence"/>
</dbReference>
<evidence type="ECO:0000256" key="2">
    <source>
        <dbReference type="SAM" id="SignalP"/>
    </source>
</evidence>
<comment type="caution">
    <text evidence="3">The sequence shown here is derived from an EMBL/GenBank/DDBJ whole genome shotgun (WGS) entry which is preliminary data.</text>
</comment>
<evidence type="ECO:0000313" key="4">
    <source>
        <dbReference type="Proteomes" id="UP000784294"/>
    </source>
</evidence>
<protein>
    <submittedName>
        <fullName evidence="3">Uncharacterized protein</fullName>
    </submittedName>
</protein>
<sequence length="277" mass="29544">MFSCSLHLILLPAYQADCLPRIQRPVFGASSIAKRTSSSSSGFASLSMTGGAGGTSSCCGGGGGATRSSLSTSASSASSVSAASLASMTIGSHHLTRSNGLASSPARPGRDSDPAETEMATGPTAVAVTWEANSEGERTIWRSERKSTGPDEEQENDDHCVLTDTNEPAWEVGLSCDAAWEAGVVHHSASKHMVLAYSCPRVYQHAVAKIMADRGELEHSGEHCERSLTTQKMRRRLIQERQFRFKEGAGKVRWASQPVLRQSRGKMIKSSHEGSFV</sequence>
<keyword evidence="4" id="KW-1185">Reference proteome</keyword>
<feature type="region of interest" description="Disordered" evidence="1">
    <location>
        <begin position="94"/>
        <end position="158"/>
    </location>
</feature>
<proteinExistence type="predicted"/>
<evidence type="ECO:0000313" key="3">
    <source>
        <dbReference type="EMBL" id="VEL10351.1"/>
    </source>
</evidence>
<gene>
    <name evidence="3" type="ORF">PXEA_LOCUS3791</name>
</gene>
<accession>A0A448WFI3</accession>
<feature type="chain" id="PRO_5019272610" evidence="2">
    <location>
        <begin position="19"/>
        <end position="277"/>
    </location>
</feature>
<evidence type="ECO:0000256" key="1">
    <source>
        <dbReference type="SAM" id="MobiDB-lite"/>
    </source>
</evidence>
<dbReference type="EMBL" id="CAAALY010008738">
    <property type="protein sequence ID" value="VEL10351.1"/>
    <property type="molecule type" value="Genomic_DNA"/>
</dbReference>
<dbReference type="AlphaFoldDB" id="A0A448WFI3"/>